<evidence type="ECO:0000313" key="1">
    <source>
        <dbReference type="EMBL" id="CRK88874.1"/>
    </source>
</evidence>
<dbReference type="AlphaFoldDB" id="A0A1J1HMY4"/>
<dbReference type="Proteomes" id="UP000183832">
    <property type="component" value="Unassembled WGS sequence"/>
</dbReference>
<evidence type="ECO:0000313" key="2">
    <source>
        <dbReference type="Proteomes" id="UP000183832"/>
    </source>
</evidence>
<sequence length="82" mass="9476">MNLKVLLSRILQSHFKQIISGHNRILFGNFMDLKQQLLFFSSSCYLLLDNSQQHISKRELRIKKKSSCIRFSASALYASNGI</sequence>
<keyword evidence="2" id="KW-1185">Reference proteome</keyword>
<name>A0A1J1HMY4_9DIPT</name>
<organism evidence="1 2">
    <name type="scientific">Clunio marinus</name>
    <dbReference type="NCBI Taxonomy" id="568069"/>
    <lineage>
        <taxon>Eukaryota</taxon>
        <taxon>Metazoa</taxon>
        <taxon>Ecdysozoa</taxon>
        <taxon>Arthropoda</taxon>
        <taxon>Hexapoda</taxon>
        <taxon>Insecta</taxon>
        <taxon>Pterygota</taxon>
        <taxon>Neoptera</taxon>
        <taxon>Endopterygota</taxon>
        <taxon>Diptera</taxon>
        <taxon>Nematocera</taxon>
        <taxon>Chironomoidea</taxon>
        <taxon>Chironomidae</taxon>
        <taxon>Clunio</taxon>
    </lineage>
</organism>
<proteinExistence type="predicted"/>
<dbReference type="EMBL" id="CVRI01000010">
    <property type="protein sequence ID" value="CRK88874.1"/>
    <property type="molecule type" value="Genomic_DNA"/>
</dbReference>
<accession>A0A1J1HMY4</accession>
<protein>
    <submittedName>
        <fullName evidence="1">CLUMA_CG002733, isoform A</fullName>
    </submittedName>
</protein>
<gene>
    <name evidence="1" type="ORF">CLUMA_CG002733</name>
</gene>
<reference evidence="1 2" key="1">
    <citation type="submission" date="2015-04" db="EMBL/GenBank/DDBJ databases">
        <authorList>
            <person name="Syromyatnikov M.Y."/>
            <person name="Popov V.N."/>
        </authorList>
    </citation>
    <scope>NUCLEOTIDE SEQUENCE [LARGE SCALE GENOMIC DNA]</scope>
</reference>